<sequence length="187" mass="21038">MAEEEDNTWLIELESVLLDGCSPQEINVITKGKKIPDSLRPDVWLVCLNCQDAGNQLLLFDEIFDLPNQSDLRDDVKKFVKRLDNEDEEKLAVISDIEPADQYNAGHLSTAFHLDCNLMLQEPNAFNTAVQGLLNAQRQALAAGSLAAAIGMCQPMTVKSIDIGMFHQYLVLMMKMMIVNLIQEEKW</sequence>
<feature type="non-terminal residue" evidence="1">
    <location>
        <position position="187"/>
    </location>
</feature>
<reference evidence="1" key="1">
    <citation type="submission" date="2022-03" db="EMBL/GenBank/DDBJ databases">
        <authorList>
            <person name="Martin H S."/>
        </authorList>
    </citation>
    <scope>NUCLEOTIDE SEQUENCE</scope>
</reference>
<accession>A0ABN8J8Z3</accession>
<gene>
    <name evidence="1" type="ORF">IPOD504_LOCUS17311</name>
</gene>
<dbReference type="EMBL" id="OW152821">
    <property type="protein sequence ID" value="CAH2076543.1"/>
    <property type="molecule type" value="Genomic_DNA"/>
</dbReference>
<name>A0ABN8J8Z3_9NEOP</name>
<dbReference type="PANTHER" id="PTHR13297:SF5">
    <property type="entry name" value="TBC1 DOMAIN FAMILY MEMBER 23"/>
    <property type="match status" value="1"/>
</dbReference>
<dbReference type="InterPro" id="IPR039755">
    <property type="entry name" value="TBC1D23"/>
</dbReference>
<proteinExistence type="predicted"/>
<evidence type="ECO:0000313" key="2">
    <source>
        <dbReference type="Proteomes" id="UP000837857"/>
    </source>
</evidence>
<dbReference type="SUPFAM" id="SSF52821">
    <property type="entry name" value="Rhodanese/Cell cycle control phosphatase"/>
    <property type="match status" value="1"/>
</dbReference>
<dbReference type="InterPro" id="IPR036873">
    <property type="entry name" value="Rhodanese-like_dom_sf"/>
</dbReference>
<keyword evidence="2" id="KW-1185">Reference proteome</keyword>
<organism evidence="1 2">
    <name type="scientific">Iphiclides podalirius</name>
    <name type="common">scarce swallowtail</name>
    <dbReference type="NCBI Taxonomy" id="110791"/>
    <lineage>
        <taxon>Eukaryota</taxon>
        <taxon>Metazoa</taxon>
        <taxon>Ecdysozoa</taxon>
        <taxon>Arthropoda</taxon>
        <taxon>Hexapoda</taxon>
        <taxon>Insecta</taxon>
        <taxon>Pterygota</taxon>
        <taxon>Neoptera</taxon>
        <taxon>Endopterygota</taxon>
        <taxon>Lepidoptera</taxon>
        <taxon>Glossata</taxon>
        <taxon>Ditrysia</taxon>
        <taxon>Papilionoidea</taxon>
        <taxon>Papilionidae</taxon>
        <taxon>Papilioninae</taxon>
        <taxon>Iphiclides</taxon>
    </lineage>
</organism>
<protein>
    <submittedName>
        <fullName evidence="1">Uncharacterized protein</fullName>
    </submittedName>
</protein>
<dbReference type="PANTHER" id="PTHR13297">
    <property type="entry name" value="TBC1 DOMAIN FAMILY MEMBER 23-RELATED"/>
    <property type="match status" value="1"/>
</dbReference>
<evidence type="ECO:0000313" key="1">
    <source>
        <dbReference type="EMBL" id="CAH2076543.1"/>
    </source>
</evidence>
<dbReference type="Proteomes" id="UP000837857">
    <property type="component" value="Chromosome 9"/>
</dbReference>